<dbReference type="Pfam" id="PF00171">
    <property type="entry name" value="Aldedh"/>
    <property type="match status" value="1"/>
</dbReference>
<accession>A0A2V1HUY6</accession>
<evidence type="ECO:0000256" key="8">
    <source>
        <dbReference type="RuleBase" id="RU003345"/>
    </source>
</evidence>
<protein>
    <recommendedName>
        <fullName evidence="2">L-glutamate gamma-semialdehyde dehydrogenase</fullName>
        <ecNumber evidence="2">1.2.1.88</ecNumber>
    </recommendedName>
</protein>
<feature type="region of interest" description="Disordered" evidence="9">
    <location>
        <begin position="450"/>
        <end position="494"/>
    </location>
</feature>
<evidence type="ECO:0000256" key="7">
    <source>
        <dbReference type="PROSITE-ProRule" id="PRU10007"/>
    </source>
</evidence>
<sequence length="1147" mass="121545">MADAPDDLSEMADAAVLLARDWAATAAGVAPDASAARLAGVLADPRGLPFTLGFVDGVLRPDDARIAAANLREVARITPAFLPAYQRGAIRLGAVASRVAPGIVVPAAKSVFRRMVQHLIIDSAPGSLGRTITRLRRHGDALNINLLGEAVLGEREAARRLAGIKSLLARDDVDYVSIKISAIAPALSMWAFDETVDLVESRLAPIYEMAAASTAAGRPKFINLDMEEYRDLDLTIAVFTRLLDRPGMTQLEAGIVLQAYLPDALGAMQRLSEWATARVDAGGARIKVRLVKGANLPMEVVESRVHGWPLATAPSKLATDANYKRVLDWAMTPERTRSIRLGVAGHNLFDIAFARTLSERRGVTGDVEFEMLLGMATGQVAAVRAAVGHVLLYTPVVARDEFDAAVSYLVRRLQEGASPENFLSASTRITSDPSLWTREETRFRASVDALRETRGELPGPNRTQDRTAPAAAPRGVDEPFAGEPDTDPALPANRAWGRAALVRATTSTAGIESDADAPTDSAGVDALVERVRAAGTVWGTRPAAERAALLETAASALAAGRDRLIEVSASETGKTIAEADPEISEAIDFARYYARQALGLESVDGARFEPVALTLVVGPWNFPVAIPFGGVAAALAAGSAVILKAAPQARRTAAVVCELLWAAGVPRDLVALADVPEDETGKALITHESIDRVILTGSFETAELFRSWNPRLPLMAETSGKNAVIVTPAADLDIAVAETVRSAFGHAGQKCSAASLVVLVGSLEKSDRFTAQLIDAVTSLRVGPADSPLTQMGPLVEEPGEKLLGALTRLEPGEKWLVEPRRVNDSLWTPGVKTGVRRGSAFHRTEYFGPVLGVMTAPTLADAISIVNETDFGLTSGLFTQDPAELAQWLQSVEAGNLYVNRATTGAIVERQPFGGWKRSSVGAGTKAGGPSYLAALGDWRDAPTVRTEEPGISPAIDAVLAATAPHLTETEQAWLRDAAASDESSWRTEFGIARDRQQLGLERNLLRYLPVPVELRASRDASTAQLLRALIAAQRAGSVVTVSVPDGGIAAALGAVASPRVEADTAWLERMRAETPARVRIVGGAARAALADDLATAVAGAPDVSIHAGESVRAGRVELLAYLREQAVTVVAHRFGEADSWSESVV</sequence>
<dbReference type="Gene3D" id="3.40.309.10">
    <property type="entry name" value="Aldehyde Dehydrogenase, Chain A, domain 2"/>
    <property type="match status" value="1"/>
</dbReference>
<proteinExistence type="inferred from homology"/>
<feature type="active site" evidence="6 7">
    <location>
        <position position="717"/>
    </location>
</feature>
<dbReference type="InterPro" id="IPR050485">
    <property type="entry name" value="Proline_metab_enzyme"/>
</dbReference>
<comment type="catalytic activity">
    <reaction evidence="5">
        <text>L-glutamate 5-semialdehyde + NAD(+) + H2O = L-glutamate + NADH + 2 H(+)</text>
        <dbReference type="Rhea" id="RHEA:30235"/>
        <dbReference type="ChEBI" id="CHEBI:15377"/>
        <dbReference type="ChEBI" id="CHEBI:15378"/>
        <dbReference type="ChEBI" id="CHEBI:29985"/>
        <dbReference type="ChEBI" id="CHEBI:57540"/>
        <dbReference type="ChEBI" id="CHEBI:57945"/>
        <dbReference type="ChEBI" id="CHEBI:58066"/>
        <dbReference type="EC" id="1.2.1.88"/>
    </reaction>
</comment>
<dbReference type="InterPro" id="IPR029041">
    <property type="entry name" value="FAD-linked_oxidoreductase-like"/>
</dbReference>
<dbReference type="PROSITE" id="PS00687">
    <property type="entry name" value="ALDEHYDE_DEHYDR_GLU"/>
    <property type="match status" value="1"/>
</dbReference>
<gene>
    <name evidence="12" type="ORF">DDQ50_06465</name>
</gene>
<dbReference type="OrthoDB" id="9812625at2"/>
<evidence type="ECO:0000313" key="12">
    <source>
        <dbReference type="EMBL" id="PVZ96408.1"/>
    </source>
</evidence>
<dbReference type="InterPro" id="IPR016161">
    <property type="entry name" value="Ald_DH/histidinol_DH"/>
</dbReference>
<dbReference type="GO" id="GO:0009898">
    <property type="term" value="C:cytoplasmic side of plasma membrane"/>
    <property type="evidence" value="ECO:0007669"/>
    <property type="project" value="TreeGrafter"/>
</dbReference>
<evidence type="ECO:0000256" key="9">
    <source>
        <dbReference type="SAM" id="MobiDB-lite"/>
    </source>
</evidence>
<dbReference type="PANTHER" id="PTHR42862:SF1">
    <property type="entry name" value="DELTA-1-PYRROLINE-5-CARBOXYLATE DEHYDROGENASE 2, ISOFORM A-RELATED"/>
    <property type="match status" value="1"/>
</dbReference>
<dbReference type="InterPro" id="IPR016163">
    <property type="entry name" value="Ald_DH_C"/>
</dbReference>
<dbReference type="PROSITE" id="PS00070">
    <property type="entry name" value="ALDEHYDE_DEHYDR_CYS"/>
    <property type="match status" value="1"/>
</dbReference>
<evidence type="ECO:0000259" key="10">
    <source>
        <dbReference type="Pfam" id="PF00171"/>
    </source>
</evidence>
<reference evidence="12 13" key="1">
    <citation type="submission" date="2018-05" db="EMBL/GenBank/DDBJ databases">
        <title>Amnibacterium sp. M8JJ-5, whole genome shotgun sequence.</title>
        <authorList>
            <person name="Tuo L."/>
        </authorList>
    </citation>
    <scope>NUCLEOTIDE SEQUENCE [LARGE SCALE GENOMIC DNA]</scope>
    <source>
        <strain evidence="12 13">M8JJ-5</strain>
    </source>
</reference>
<comment type="pathway">
    <text evidence="1">Amino-acid degradation; L-proline degradation into L-glutamate; L-glutamate from L-proline: step 2/2.</text>
</comment>
<dbReference type="InterPro" id="IPR025703">
    <property type="entry name" value="Bifunct_PutA"/>
</dbReference>
<dbReference type="GO" id="GO:0010133">
    <property type="term" value="P:L-proline catabolic process to L-glutamate"/>
    <property type="evidence" value="ECO:0007669"/>
    <property type="project" value="InterPro"/>
</dbReference>
<keyword evidence="13" id="KW-1185">Reference proteome</keyword>
<dbReference type="EC" id="1.2.1.88" evidence="2"/>
<comment type="caution">
    <text evidence="12">The sequence shown here is derived from an EMBL/GenBank/DDBJ whole genome shotgun (WGS) entry which is preliminary data.</text>
</comment>
<dbReference type="GO" id="GO:0003700">
    <property type="term" value="F:DNA-binding transcription factor activity"/>
    <property type="evidence" value="ECO:0007669"/>
    <property type="project" value="InterPro"/>
</dbReference>
<feature type="active site" evidence="6">
    <location>
        <position position="751"/>
    </location>
</feature>
<dbReference type="GO" id="GO:0004657">
    <property type="term" value="F:proline dehydrogenase activity"/>
    <property type="evidence" value="ECO:0007669"/>
    <property type="project" value="InterPro"/>
</dbReference>
<dbReference type="PANTHER" id="PTHR42862">
    <property type="entry name" value="DELTA-1-PYRROLINE-5-CARBOXYLATE DEHYDROGENASE 1, ISOFORM A-RELATED"/>
    <property type="match status" value="1"/>
</dbReference>
<evidence type="ECO:0000259" key="11">
    <source>
        <dbReference type="Pfam" id="PF01619"/>
    </source>
</evidence>
<dbReference type="Proteomes" id="UP000244893">
    <property type="component" value="Unassembled WGS sequence"/>
</dbReference>
<feature type="domain" description="Aldehyde dehydrogenase" evidence="10">
    <location>
        <begin position="520"/>
        <end position="930"/>
    </location>
</feature>
<evidence type="ECO:0000256" key="6">
    <source>
        <dbReference type="PIRSR" id="PIRSR000197-1"/>
    </source>
</evidence>
<dbReference type="InterPro" id="IPR002872">
    <property type="entry name" value="Proline_DH_dom"/>
</dbReference>
<keyword evidence="3 8" id="KW-0560">Oxidoreductase</keyword>
<dbReference type="AlphaFoldDB" id="A0A2V1HUY6"/>
<dbReference type="Pfam" id="PF01619">
    <property type="entry name" value="Pro_dh"/>
    <property type="match status" value="1"/>
</dbReference>
<feature type="domain" description="Proline dehydrogenase" evidence="11">
    <location>
        <begin position="130"/>
        <end position="424"/>
    </location>
</feature>
<comment type="similarity">
    <text evidence="8">Belongs to the aldehyde dehydrogenase family.</text>
</comment>
<dbReference type="SUPFAM" id="SSF51730">
    <property type="entry name" value="FAD-linked oxidoreductase"/>
    <property type="match status" value="1"/>
</dbReference>
<dbReference type="GO" id="GO:0003842">
    <property type="term" value="F:L-glutamate gamma-semialdehyde dehydrogenase activity"/>
    <property type="evidence" value="ECO:0007669"/>
    <property type="project" value="UniProtKB-EC"/>
</dbReference>
<dbReference type="InterPro" id="IPR015590">
    <property type="entry name" value="Aldehyde_DH_dom"/>
</dbReference>
<evidence type="ECO:0000256" key="3">
    <source>
        <dbReference type="ARBA" id="ARBA00023002"/>
    </source>
</evidence>
<evidence type="ECO:0000256" key="2">
    <source>
        <dbReference type="ARBA" id="ARBA00012884"/>
    </source>
</evidence>
<dbReference type="PIRSF" id="PIRSF000197">
    <property type="entry name" value="Bifunct_PutA"/>
    <property type="match status" value="1"/>
</dbReference>
<dbReference type="SUPFAM" id="SSF53720">
    <property type="entry name" value="ALDH-like"/>
    <property type="match status" value="1"/>
</dbReference>
<dbReference type="InterPro" id="IPR016160">
    <property type="entry name" value="Ald_DH_CS_CYS"/>
</dbReference>
<organism evidence="12 13">
    <name type="scientific">Amnibacterium flavum</name>
    <dbReference type="NCBI Taxonomy" id="2173173"/>
    <lineage>
        <taxon>Bacteria</taxon>
        <taxon>Bacillati</taxon>
        <taxon>Actinomycetota</taxon>
        <taxon>Actinomycetes</taxon>
        <taxon>Micrococcales</taxon>
        <taxon>Microbacteriaceae</taxon>
        <taxon>Amnibacterium</taxon>
    </lineage>
</organism>
<evidence type="ECO:0000256" key="1">
    <source>
        <dbReference type="ARBA" id="ARBA00004786"/>
    </source>
</evidence>
<evidence type="ECO:0000256" key="5">
    <source>
        <dbReference type="ARBA" id="ARBA00048142"/>
    </source>
</evidence>
<name>A0A2V1HUY6_9MICO</name>
<evidence type="ECO:0000256" key="4">
    <source>
        <dbReference type="ARBA" id="ARBA00023027"/>
    </source>
</evidence>
<dbReference type="InterPro" id="IPR016162">
    <property type="entry name" value="Ald_DH_N"/>
</dbReference>
<keyword evidence="4" id="KW-0520">NAD</keyword>
<evidence type="ECO:0000313" key="13">
    <source>
        <dbReference type="Proteomes" id="UP000244893"/>
    </source>
</evidence>
<dbReference type="Gene3D" id="3.20.20.220">
    <property type="match status" value="1"/>
</dbReference>
<dbReference type="EMBL" id="QEOP01000001">
    <property type="protein sequence ID" value="PVZ96408.1"/>
    <property type="molecule type" value="Genomic_DNA"/>
</dbReference>
<dbReference type="InterPro" id="IPR029510">
    <property type="entry name" value="Ald_DH_CS_GLU"/>
</dbReference>
<dbReference type="Gene3D" id="3.40.605.10">
    <property type="entry name" value="Aldehyde Dehydrogenase, Chain A, domain 1"/>
    <property type="match status" value="1"/>
</dbReference>